<evidence type="ECO:0000313" key="1">
    <source>
        <dbReference type="EMBL" id="EXY88051.1"/>
    </source>
</evidence>
<comment type="caution">
    <text evidence="1">The sequence shown here is derived from an EMBL/GenBank/DDBJ whole genome shotgun (WGS) entry which is preliminary data.</text>
</comment>
<dbReference type="EMBL" id="JGDB01000319">
    <property type="protein sequence ID" value="EXY88051.1"/>
    <property type="molecule type" value="Genomic_DNA"/>
</dbReference>
<protein>
    <submittedName>
        <fullName evidence="1">Uncharacterized protein</fullName>
    </submittedName>
</protein>
<dbReference type="RefSeq" id="WP_138273449.1">
    <property type="nucleotide sequence ID" value="NZ_JGDB01000319.1"/>
</dbReference>
<dbReference type="AlphaFoldDB" id="A0A015UYI1"/>
<gene>
    <name evidence="1" type="ORF">M125_5312</name>
</gene>
<accession>A0A015UYI1</accession>
<proteinExistence type="predicted"/>
<evidence type="ECO:0000313" key="2">
    <source>
        <dbReference type="Proteomes" id="UP000020773"/>
    </source>
</evidence>
<organism evidence="1 2">
    <name type="scientific">Bacteroides fragilis str. 3998T(B)3</name>
    <dbReference type="NCBI Taxonomy" id="1339316"/>
    <lineage>
        <taxon>Bacteria</taxon>
        <taxon>Pseudomonadati</taxon>
        <taxon>Bacteroidota</taxon>
        <taxon>Bacteroidia</taxon>
        <taxon>Bacteroidales</taxon>
        <taxon>Bacteroidaceae</taxon>
        <taxon>Bacteroides</taxon>
    </lineage>
</organism>
<sequence>MKVIALEGDSNSGKTQTLNLVYTLLIQAGYTQVSGAFQDLSNNDCSDVFRGFGKTVGIVTQGDYAIGTCSVKNHLAHLQSFGCDVAVCACTIGTSKQKIKDAIMAYPSHYFEPKLKSSSVSLERIDNFHCANKIMGMI</sequence>
<dbReference type="Proteomes" id="UP000020773">
    <property type="component" value="Unassembled WGS sequence"/>
</dbReference>
<reference evidence="1 2" key="1">
    <citation type="submission" date="2014-02" db="EMBL/GenBank/DDBJ databases">
        <authorList>
            <person name="Sears C."/>
            <person name="Carroll K."/>
            <person name="Sack B.R."/>
            <person name="Qadri F."/>
            <person name="Myers L.L."/>
            <person name="Chung G.-T."/>
            <person name="Escheverria P."/>
            <person name="Fraser C.M."/>
            <person name="Sadzewicz L."/>
            <person name="Shefchek K.A."/>
            <person name="Tallon L."/>
            <person name="Das S.P."/>
            <person name="Daugherty S."/>
            <person name="Mongodin E.F."/>
        </authorList>
    </citation>
    <scope>NUCLEOTIDE SEQUENCE [LARGE SCALE GENOMIC DNA]</scope>
    <source>
        <strain evidence="2">3998T(B)3</strain>
    </source>
</reference>
<name>A0A015UYI1_BACFG</name>